<dbReference type="AlphaFoldDB" id="A0A560C466"/>
<dbReference type="PANTHER" id="PTHR46656:SF3">
    <property type="entry name" value="PUTATIVE-RELATED"/>
    <property type="match status" value="1"/>
</dbReference>
<dbReference type="SUPFAM" id="SSF48452">
    <property type="entry name" value="TPR-like"/>
    <property type="match status" value="1"/>
</dbReference>
<accession>A0A560C466</accession>
<dbReference type="Gene3D" id="3.40.50.2000">
    <property type="entry name" value="Glycogen Phosphorylase B"/>
    <property type="match status" value="1"/>
</dbReference>
<dbReference type="PROSITE" id="PS50293">
    <property type="entry name" value="TPR_REGION"/>
    <property type="match status" value="1"/>
</dbReference>
<dbReference type="SUPFAM" id="SSF53756">
    <property type="entry name" value="UDP-Glycosyltransferase/glycogen phosphorylase"/>
    <property type="match status" value="1"/>
</dbReference>
<dbReference type="InterPro" id="IPR019734">
    <property type="entry name" value="TPR_rpt"/>
</dbReference>
<sequence>MTGSTTAGTGGAGSAAAGIEAASRLYQAGRLAESIDTCRAVLAVEPRQPEALNLLGVALFSAGQDGAAREVLCEAARIDPLSSAALTNLGIVLQHRREWSAAARTLRALAALQPEAATAVSRLGVVSQETGDLDGSARLLRRAARLNPDAGVQWYNLGLVSMLTGDMAAAARALRRAIAIAPDGASAQSQLGETLLRLGRLDEASRAFQRALRLDSSAVDPTIGLARCGRYRTAASAVRAPESKTGSKAVPEPGLAVRGALESATGYGYFCQRFIRTLRQRAVPLQAIGIFGHESWKEENLDPPVPAKALVNFLIPLAVERVPGLATVTYTMFEGTRIPPAWRRQSEHSDLIIVPTESSRMAWAAQGFPEDRLRVCPLGVDPEDSDGGSGVPTLVDPRGRLVSSYRHRFINVSDFIPRKNIDGLLRVWLRATARGDDAVLILKLGKGNNPAFAAELGELVLRTEAAVGKRMADAAPVVLINQLLSDADMAGLLRAATHYWSMSHGEGWDLPLSKAGALGLSLIAPRHSSYMDYLDDRVARLIPASVRPARLPYSTEHYAPFHGLDWWDPDEDAAVEILGAIIHGDDSGRPSARDHLVQGFTWARAAERLLAILDDAGLR</sequence>
<dbReference type="SMART" id="SM00028">
    <property type="entry name" value="TPR"/>
    <property type="match status" value="5"/>
</dbReference>
<dbReference type="Proteomes" id="UP000318529">
    <property type="component" value="Unassembled WGS sequence"/>
</dbReference>
<organism evidence="2 3">
    <name type="scientific">Azospirillum brasilense</name>
    <dbReference type="NCBI Taxonomy" id="192"/>
    <lineage>
        <taxon>Bacteria</taxon>
        <taxon>Pseudomonadati</taxon>
        <taxon>Pseudomonadota</taxon>
        <taxon>Alphaproteobacteria</taxon>
        <taxon>Rhodospirillales</taxon>
        <taxon>Azospirillaceae</taxon>
        <taxon>Azospirillum</taxon>
    </lineage>
</organism>
<dbReference type="RefSeq" id="WP_145688469.1">
    <property type="nucleotide sequence ID" value="NZ_VITH01000010.1"/>
</dbReference>
<evidence type="ECO:0000256" key="1">
    <source>
        <dbReference type="PROSITE-ProRule" id="PRU00339"/>
    </source>
</evidence>
<feature type="repeat" description="TPR" evidence="1">
    <location>
        <begin position="151"/>
        <end position="184"/>
    </location>
</feature>
<dbReference type="Pfam" id="PF13424">
    <property type="entry name" value="TPR_12"/>
    <property type="match status" value="1"/>
</dbReference>
<comment type="caution">
    <text evidence="2">The sequence shown here is derived from an EMBL/GenBank/DDBJ whole genome shotgun (WGS) entry which is preliminary data.</text>
</comment>
<dbReference type="PROSITE" id="PS50005">
    <property type="entry name" value="TPR"/>
    <property type="match status" value="3"/>
</dbReference>
<protein>
    <submittedName>
        <fullName evidence="2">Flp pilus assembly protein TadD</fullName>
    </submittedName>
</protein>
<feature type="repeat" description="TPR" evidence="1">
    <location>
        <begin position="185"/>
        <end position="218"/>
    </location>
</feature>
<dbReference type="Gene3D" id="1.25.40.10">
    <property type="entry name" value="Tetratricopeptide repeat domain"/>
    <property type="match status" value="1"/>
</dbReference>
<dbReference type="EMBL" id="VITH01000010">
    <property type="protein sequence ID" value="TWA79631.1"/>
    <property type="molecule type" value="Genomic_DNA"/>
</dbReference>
<reference evidence="2 3" key="1">
    <citation type="submission" date="2019-06" db="EMBL/GenBank/DDBJ databases">
        <title>Genomic Encyclopedia of Type Strains, Phase IV (KMG-V): Genome sequencing to study the core and pangenomes of soil and plant-associated prokaryotes.</title>
        <authorList>
            <person name="Whitman W."/>
        </authorList>
    </citation>
    <scope>NUCLEOTIDE SEQUENCE [LARGE SCALE GENOMIC DNA]</scope>
    <source>
        <strain evidence="2 3">BR 11650</strain>
    </source>
</reference>
<evidence type="ECO:0000313" key="3">
    <source>
        <dbReference type="Proteomes" id="UP000318529"/>
    </source>
</evidence>
<name>A0A560C466_AZOBR</name>
<proteinExistence type="predicted"/>
<gene>
    <name evidence="2" type="ORF">FBZ83_110201</name>
</gene>
<feature type="repeat" description="TPR" evidence="1">
    <location>
        <begin position="117"/>
        <end position="150"/>
    </location>
</feature>
<evidence type="ECO:0000313" key="2">
    <source>
        <dbReference type="EMBL" id="TWA79631.1"/>
    </source>
</evidence>
<dbReference type="Pfam" id="PF13432">
    <property type="entry name" value="TPR_16"/>
    <property type="match status" value="2"/>
</dbReference>
<keyword evidence="1" id="KW-0802">TPR repeat</keyword>
<dbReference type="PANTHER" id="PTHR46656">
    <property type="entry name" value="PUTATIVE-RELATED"/>
    <property type="match status" value="1"/>
</dbReference>
<dbReference type="InterPro" id="IPR011990">
    <property type="entry name" value="TPR-like_helical_dom_sf"/>
</dbReference>